<keyword evidence="1" id="KW-0862">Zinc</keyword>
<keyword evidence="1" id="KW-0479">Metal-binding</keyword>
<feature type="domain" description="B box-type" evidence="2">
    <location>
        <begin position="4"/>
        <end position="54"/>
    </location>
</feature>
<dbReference type="PANTHER" id="PTHR25462">
    <property type="entry name" value="BONUS, ISOFORM C-RELATED"/>
    <property type="match status" value="1"/>
</dbReference>
<dbReference type="Proteomes" id="UP001195483">
    <property type="component" value="Unassembled WGS sequence"/>
</dbReference>
<dbReference type="InterPro" id="IPR011042">
    <property type="entry name" value="6-blade_b-propeller_TolB-like"/>
</dbReference>
<reference evidence="3" key="2">
    <citation type="journal article" date="2021" name="Genome Biol. Evol.">
        <title>Developing a high-quality reference genome for a parasitic bivalve with doubly uniparental inheritance (Bivalvia: Unionida).</title>
        <authorList>
            <person name="Smith C.H."/>
        </authorList>
    </citation>
    <scope>NUCLEOTIDE SEQUENCE</scope>
    <source>
        <strain evidence="3">CHS0354</strain>
        <tissue evidence="3">Mantle</tissue>
    </source>
</reference>
<comment type="caution">
    <text evidence="3">The sequence shown here is derived from an EMBL/GenBank/DDBJ whole genome shotgun (WGS) entry which is preliminary data.</text>
</comment>
<dbReference type="InterPro" id="IPR000315">
    <property type="entry name" value="Znf_B-box"/>
</dbReference>
<organism evidence="3 4">
    <name type="scientific">Potamilus streckersoni</name>
    <dbReference type="NCBI Taxonomy" id="2493646"/>
    <lineage>
        <taxon>Eukaryota</taxon>
        <taxon>Metazoa</taxon>
        <taxon>Spiralia</taxon>
        <taxon>Lophotrochozoa</taxon>
        <taxon>Mollusca</taxon>
        <taxon>Bivalvia</taxon>
        <taxon>Autobranchia</taxon>
        <taxon>Heteroconchia</taxon>
        <taxon>Palaeoheterodonta</taxon>
        <taxon>Unionida</taxon>
        <taxon>Unionoidea</taxon>
        <taxon>Unionidae</taxon>
        <taxon>Ambleminae</taxon>
        <taxon>Lampsilini</taxon>
        <taxon>Potamilus</taxon>
    </lineage>
</organism>
<dbReference type="Gene3D" id="2.120.10.30">
    <property type="entry name" value="TolB, C-terminal domain"/>
    <property type="match status" value="1"/>
</dbReference>
<dbReference type="PROSITE" id="PS50119">
    <property type="entry name" value="ZF_BBOX"/>
    <property type="match status" value="1"/>
</dbReference>
<dbReference type="SUPFAM" id="SSF57845">
    <property type="entry name" value="B-box zinc-binding domain"/>
    <property type="match status" value="1"/>
</dbReference>
<dbReference type="AlphaFoldDB" id="A0AAE0VYA1"/>
<reference evidence="3" key="1">
    <citation type="journal article" date="2021" name="Genome Biol. Evol.">
        <title>A High-Quality Reference Genome for a Parasitic Bivalve with Doubly Uniparental Inheritance (Bivalvia: Unionida).</title>
        <authorList>
            <person name="Smith C.H."/>
        </authorList>
    </citation>
    <scope>NUCLEOTIDE SEQUENCE</scope>
    <source>
        <strain evidence="3">CHS0354</strain>
    </source>
</reference>
<sequence>MNVASENYCSIHQEEDISYFCSSHDALCCMKCYFSDHKHCCKVVDIESHEKETLDRNSQHLINELKRIEEYLLQYIETNQRNLYRLKQNIKNVLISIKIVKDRVLELIDNLLRDVEQQTKRIYDDEFAKKSEDNDDCHSLLAEVQNSTQRLDSVIQNRNKTQKFLTEYQEQRHVFIIRDQAFSKYGKLESKSIKFTMCDNLKSLLSLRDSELGTVETEDKIETIRRIHRTLDDGRHLKINRCLDLWRILYSPDYTGAALLSTNYVILTDKKMKMCCLYDSLYRHISHYQFSTDPGDVCLFNDEEIAVSLPNEKKIQFLTCTVRVPNGKFKFTPISSFSSKYYCDGLTALGKDKVVISGYRDTGNKNYFWGIWTTSGKEECYHEIDQKGGKGTYLATNNSTTCIYMSCFDIDTVFCFGLDGHMYFKYKNAELAGPMGIDVDRDGNVYVVGRWSQNIHQVSPVGCLIKIISSGILTAPQKIAFSVDGLTSLITNQGEVFITITASNGDVSELQWKD</sequence>
<gene>
    <name evidence="3" type="ORF">CHS0354_021996</name>
</gene>
<protein>
    <recommendedName>
        <fullName evidence="2">B box-type domain-containing protein</fullName>
    </recommendedName>
</protein>
<accession>A0AAE0VYA1</accession>
<dbReference type="GO" id="GO:0008270">
    <property type="term" value="F:zinc ion binding"/>
    <property type="evidence" value="ECO:0007669"/>
    <property type="project" value="UniProtKB-KW"/>
</dbReference>
<keyword evidence="4" id="KW-1185">Reference proteome</keyword>
<proteinExistence type="predicted"/>
<evidence type="ECO:0000313" key="3">
    <source>
        <dbReference type="EMBL" id="KAK3593415.1"/>
    </source>
</evidence>
<dbReference type="InterPro" id="IPR047153">
    <property type="entry name" value="TRIM45/56/19-like"/>
</dbReference>
<reference evidence="3" key="3">
    <citation type="submission" date="2023-05" db="EMBL/GenBank/DDBJ databases">
        <authorList>
            <person name="Smith C.H."/>
        </authorList>
    </citation>
    <scope>NUCLEOTIDE SEQUENCE</scope>
    <source>
        <strain evidence="3">CHS0354</strain>
        <tissue evidence="3">Mantle</tissue>
    </source>
</reference>
<dbReference type="SUPFAM" id="SSF101898">
    <property type="entry name" value="NHL repeat"/>
    <property type="match status" value="1"/>
</dbReference>
<name>A0AAE0VYA1_9BIVA</name>
<evidence type="ECO:0000313" key="4">
    <source>
        <dbReference type="Proteomes" id="UP001195483"/>
    </source>
</evidence>
<dbReference type="PANTHER" id="PTHR25462:SF296">
    <property type="entry name" value="MEIOTIC P26, ISOFORM F"/>
    <property type="match status" value="1"/>
</dbReference>
<evidence type="ECO:0000259" key="2">
    <source>
        <dbReference type="PROSITE" id="PS50119"/>
    </source>
</evidence>
<dbReference type="CDD" id="cd19756">
    <property type="entry name" value="Bbox2"/>
    <property type="match status" value="1"/>
</dbReference>
<keyword evidence="1" id="KW-0863">Zinc-finger</keyword>
<dbReference type="EMBL" id="JAEAOA010001332">
    <property type="protein sequence ID" value="KAK3593415.1"/>
    <property type="molecule type" value="Genomic_DNA"/>
</dbReference>
<evidence type="ECO:0000256" key="1">
    <source>
        <dbReference type="PROSITE-ProRule" id="PRU00024"/>
    </source>
</evidence>